<proteinExistence type="predicted"/>
<organism evidence="2 3">
    <name type="scientific">Thalassiosira oceanica</name>
    <name type="common">Marine diatom</name>
    <dbReference type="NCBI Taxonomy" id="159749"/>
    <lineage>
        <taxon>Eukaryota</taxon>
        <taxon>Sar</taxon>
        <taxon>Stramenopiles</taxon>
        <taxon>Ochrophyta</taxon>
        <taxon>Bacillariophyta</taxon>
        <taxon>Coscinodiscophyceae</taxon>
        <taxon>Thalassiosirophycidae</taxon>
        <taxon>Thalassiosirales</taxon>
        <taxon>Thalassiosiraceae</taxon>
        <taxon>Thalassiosira</taxon>
    </lineage>
</organism>
<evidence type="ECO:0000313" key="2">
    <source>
        <dbReference type="EMBL" id="EJK52034.1"/>
    </source>
</evidence>
<gene>
    <name evidence="2" type="ORF">THAOC_28738</name>
</gene>
<evidence type="ECO:0000256" key="1">
    <source>
        <dbReference type="SAM" id="MobiDB-lite"/>
    </source>
</evidence>
<dbReference type="AlphaFoldDB" id="K0RIC6"/>
<protein>
    <submittedName>
        <fullName evidence="2">Uncharacterized protein</fullName>
    </submittedName>
</protein>
<feature type="compositionally biased region" description="Low complexity" evidence="1">
    <location>
        <begin position="32"/>
        <end position="44"/>
    </location>
</feature>
<reference evidence="2 3" key="1">
    <citation type="journal article" date="2012" name="Genome Biol.">
        <title>Genome and low-iron response of an oceanic diatom adapted to chronic iron limitation.</title>
        <authorList>
            <person name="Lommer M."/>
            <person name="Specht M."/>
            <person name="Roy A.S."/>
            <person name="Kraemer L."/>
            <person name="Andreson R."/>
            <person name="Gutowska M.A."/>
            <person name="Wolf J."/>
            <person name="Bergner S.V."/>
            <person name="Schilhabel M.B."/>
            <person name="Klostermeier U.C."/>
            <person name="Beiko R.G."/>
            <person name="Rosenstiel P."/>
            <person name="Hippler M."/>
            <person name="Laroche J."/>
        </authorList>
    </citation>
    <scope>NUCLEOTIDE SEQUENCE [LARGE SCALE GENOMIC DNA]</scope>
    <source>
        <strain evidence="2 3">CCMP1005</strain>
    </source>
</reference>
<comment type="caution">
    <text evidence="2">The sequence shown here is derived from an EMBL/GenBank/DDBJ whole genome shotgun (WGS) entry which is preliminary data.</text>
</comment>
<dbReference type="Proteomes" id="UP000266841">
    <property type="component" value="Unassembled WGS sequence"/>
</dbReference>
<dbReference type="EMBL" id="AGNL01040562">
    <property type="protein sequence ID" value="EJK52034.1"/>
    <property type="molecule type" value="Genomic_DNA"/>
</dbReference>
<keyword evidence="3" id="KW-1185">Reference proteome</keyword>
<evidence type="ECO:0000313" key="3">
    <source>
        <dbReference type="Proteomes" id="UP000266841"/>
    </source>
</evidence>
<accession>K0RIC6</accession>
<name>K0RIC6_THAOC</name>
<feature type="region of interest" description="Disordered" evidence="1">
    <location>
        <begin position="175"/>
        <end position="202"/>
    </location>
</feature>
<feature type="compositionally biased region" description="Polar residues" evidence="1">
    <location>
        <begin position="193"/>
        <end position="202"/>
    </location>
</feature>
<sequence length="202" mass="20649">MTRDNFDSGQGAERLRRPPLPSMLGDRERSQAASKAKGVGAKVVGNEREGRAKGGAGRRQRKSAGLARGVGWVGARVNTGHLAAQPTRPLVCVWFVQLSLGGGGAEVVATGERGVGWVGARVDAGLLAAQPTGPGPLVYDGICVVAVGRRLSHLGLIRSLGGRCETGEGGGWGHGWARAGGAVREGTPKKGSQKSARAVSSS</sequence>
<feature type="region of interest" description="Disordered" evidence="1">
    <location>
        <begin position="1"/>
        <end position="63"/>
    </location>
</feature>